<dbReference type="EMBL" id="JBHSCO010000004">
    <property type="protein sequence ID" value="MFC4392296.1"/>
    <property type="molecule type" value="Genomic_DNA"/>
</dbReference>
<organism evidence="1 2">
    <name type="scientific">Flavobacterium quisquiliarum</name>
    <dbReference type="NCBI Taxonomy" id="1834436"/>
    <lineage>
        <taxon>Bacteria</taxon>
        <taxon>Pseudomonadati</taxon>
        <taxon>Bacteroidota</taxon>
        <taxon>Flavobacteriia</taxon>
        <taxon>Flavobacteriales</taxon>
        <taxon>Flavobacteriaceae</taxon>
        <taxon>Flavobacterium</taxon>
    </lineage>
</organism>
<sequence>MKLLSIFLFLSLFFKLIFLENNTAQENKKGVYVIGHISRGYGEGSKSFEFPKDSIFVDQELVIEKVLRLDYYDFFGITDLRESLDRYYVIDLKNEAYKDIGKNLNQKIADIPWKNQDTTKVGIDFFKEFENNDIYKIKDTLYEGKKVKKIEYTTNTQKTYEIFLQQNLAKVADHVLFKGIEDKFKGELLKMIVTYPDKQGTATYTKKFIPLKNHEILQAMNKLK</sequence>
<accession>A0ABV8W8L1</accession>
<proteinExistence type="predicted"/>
<dbReference type="Proteomes" id="UP001595719">
    <property type="component" value="Unassembled WGS sequence"/>
</dbReference>
<protein>
    <submittedName>
        <fullName evidence="1">Uncharacterized protein</fullName>
    </submittedName>
</protein>
<reference evidence="2" key="1">
    <citation type="journal article" date="2019" name="Int. J. Syst. Evol. Microbiol.">
        <title>The Global Catalogue of Microorganisms (GCM) 10K type strain sequencing project: providing services to taxonomists for standard genome sequencing and annotation.</title>
        <authorList>
            <consortium name="The Broad Institute Genomics Platform"/>
            <consortium name="The Broad Institute Genome Sequencing Center for Infectious Disease"/>
            <person name="Wu L."/>
            <person name="Ma J."/>
        </authorList>
    </citation>
    <scope>NUCLEOTIDE SEQUENCE [LARGE SCALE GENOMIC DNA]</scope>
    <source>
        <strain evidence="2">CGMCC 1.15345</strain>
    </source>
</reference>
<evidence type="ECO:0000313" key="2">
    <source>
        <dbReference type="Proteomes" id="UP001595719"/>
    </source>
</evidence>
<gene>
    <name evidence="1" type="ORF">ACFOY0_14955</name>
</gene>
<keyword evidence="2" id="KW-1185">Reference proteome</keyword>
<evidence type="ECO:0000313" key="1">
    <source>
        <dbReference type="EMBL" id="MFC4392296.1"/>
    </source>
</evidence>
<dbReference type="RefSeq" id="WP_179007255.1">
    <property type="nucleotide sequence ID" value="NZ_JBHSCO010000004.1"/>
</dbReference>
<comment type="caution">
    <text evidence="1">The sequence shown here is derived from an EMBL/GenBank/DDBJ whole genome shotgun (WGS) entry which is preliminary data.</text>
</comment>
<name>A0ABV8W8L1_9FLAO</name>